<accession>C4ZDI9</accession>
<dbReference type="KEGG" id="ere:EUBREC_3238"/>
<dbReference type="InterPro" id="IPR052344">
    <property type="entry name" value="Transposase-related"/>
</dbReference>
<evidence type="ECO:0000259" key="1">
    <source>
        <dbReference type="Pfam" id="PF03050"/>
    </source>
</evidence>
<dbReference type="AlphaFoldDB" id="C4ZDI9"/>
<evidence type="ECO:0000313" key="3">
    <source>
        <dbReference type="Proteomes" id="UP000001477"/>
    </source>
</evidence>
<dbReference type="PaxDb" id="515619-EUBREC_3238"/>
<sequence>MDFTRATLANWIIYCADNYFKPIYDYLHRQLLLRKYLMADETRIQVLKEPERNPETDSFMWLFRSGEDGLPPIVLYHYTETRARYNAVDFLDGFSDGYLETDGYQGYNNLPGIRRCSCWAHTRRYFIDAVPKGKQYDYSNPAVQGVQFCSKLFEYERRSQNKNHTFEQRKAYRLEKEKPILDAFWSWLDEQKPRKGSRFETAVKYAQNRKYTLMTYLEDGHCSFSNNLSENAIRPFTVGRKNWLFSATPKGATASALVYTMVEMAKANELNIYKYLTYLLEHRPSEDISDEQLETLTPWSEEVQNVCKN</sequence>
<dbReference type="NCBIfam" id="NF033517">
    <property type="entry name" value="transpos_IS66"/>
    <property type="match status" value="1"/>
</dbReference>
<organism evidence="2 3">
    <name type="scientific">Agathobacter rectalis (strain ATCC 33656 / DSM 3377 / JCM 17463 / KCTC 5835 / VPI 0990)</name>
    <name type="common">Eubacterium rectale</name>
    <dbReference type="NCBI Taxonomy" id="515619"/>
    <lineage>
        <taxon>Bacteria</taxon>
        <taxon>Bacillati</taxon>
        <taxon>Bacillota</taxon>
        <taxon>Clostridia</taxon>
        <taxon>Lachnospirales</taxon>
        <taxon>Lachnospiraceae</taxon>
        <taxon>Agathobacter</taxon>
    </lineage>
</organism>
<reference evidence="2 3" key="1">
    <citation type="journal article" date="2009" name="Proc. Natl. Acad. Sci. U.S.A.">
        <title>Characterizing a model human gut microbiota composed of members of its two dominant bacterial phyla.</title>
        <authorList>
            <person name="Mahowald M.A."/>
            <person name="Rey F.E."/>
            <person name="Seedorf H."/>
            <person name="Turnbaugh P.J."/>
            <person name="Fulton R.S."/>
            <person name="Wollam A."/>
            <person name="Shah N."/>
            <person name="Wang C."/>
            <person name="Magrini V."/>
            <person name="Wilson R.K."/>
            <person name="Cantarel B.L."/>
            <person name="Coutinho P.M."/>
            <person name="Henrissat B."/>
            <person name="Crock L.W."/>
            <person name="Russell A."/>
            <person name="Verberkmoes N.C."/>
            <person name="Hettich R.L."/>
            <person name="Gordon J.I."/>
        </authorList>
    </citation>
    <scope>NUCLEOTIDE SEQUENCE [LARGE SCALE GENOMIC DNA]</scope>
    <source>
        <strain evidence="3">ATCC 33656 / DSM 3377 / JCM 17463 / KCTC 5835 / LMG 30912 / VPI 0990</strain>
    </source>
</reference>
<feature type="domain" description="Transposase IS66 central" evidence="1">
    <location>
        <begin position="4"/>
        <end position="253"/>
    </location>
</feature>
<dbReference type="PANTHER" id="PTHR33678">
    <property type="entry name" value="BLL1576 PROTEIN"/>
    <property type="match status" value="1"/>
</dbReference>
<dbReference type="HOGENOM" id="CLU_023034_5_0_9"/>
<dbReference type="Proteomes" id="UP000001477">
    <property type="component" value="Chromosome"/>
</dbReference>
<dbReference type="Pfam" id="PF03050">
    <property type="entry name" value="DDE_Tnp_IS66"/>
    <property type="match status" value="1"/>
</dbReference>
<dbReference type="EMBL" id="CP001107">
    <property type="protein sequence ID" value="ACR76965.1"/>
    <property type="molecule type" value="Genomic_DNA"/>
</dbReference>
<name>C4ZDI9_AGARV</name>
<dbReference type="STRING" id="515619.EUBREC_3238"/>
<gene>
    <name evidence="2" type="ordered locus">EUBREC_3238</name>
</gene>
<dbReference type="PANTHER" id="PTHR33678:SF1">
    <property type="entry name" value="BLL1576 PROTEIN"/>
    <property type="match status" value="1"/>
</dbReference>
<dbReference type="InterPro" id="IPR004291">
    <property type="entry name" value="Transposase_IS66_central"/>
</dbReference>
<evidence type="ECO:0000313" key="2">
    <source>
        <dbReference type="EMBL" id="ACR76965.1"/>
    </source>
</evidence>
<protein>
    <recommendedName>
        <fullName evidence="1">Transposase IS66 central domain-containing protein</fullName>
    </recommendedName>
</protein>
<proteinExistence type="predicted"/>